<name>A0A8S1UUG4_PAROT</name>
<evidence type="ECO:0000313" key="2">
    <source>
        <dbReference type="EMBL" id="CAD8168154.1"/>
    </source>
</evidence>
<dbReference type="SMART" id="SM00698">
    <property type="entry name" value="MORN"/>
    <property type="match status" value="8"/>
</dbReference>
<evidence type="ECO:0000313" key="3">
    <source>
        <dbReference type="Proteomes" id="UP000683925"/>
    </source>
</evidence>
<dbReference type="InterPro" id="IPR003409">
    <property type="entry name" value="MORN"/>
</dbReference>
<proteinExistence type="predicted"/>
<keyword evidence="3" id="KW-1185">Reference proteome</keyword>
<sequence>MGNCCSYQNPPAYLSNHNTPDHLSVEESIHQLINAITPRVYETQEQFIILNPLIQATMEKLKKLVVKDSHHFKMQDLTALMGNKKGCYRLKNGTLYSGDWLDDMRHGYGKALNLDGSFYEGFFKQDQYYGIGRLIYHDGDYYEGEFESNLFNGFGVYSSTFYYEGEWYNGEKQGQGKEIWPNGITYQGQFKRGSKEGQGKMIFNDNSYYEGEFLRDTFNNKGTFFWNDSKKYVGEWRDGVKEGQGQMIWPTGQEYKGEFLQDEFEGQGQMTYPDGKVFIGYWRSSRQNGDGEIYKNGQLYKKGIWNMDFQSKFFYPNHNQFNVENSRKHCCLANKQRTNLQSSHHLLRRMRIQAIIQPSCFLYKIIISKTSEKVTGELEITVTKNDGTSLLVHSKLNGDGPFNNQSAQKALEKLIAFVEK</sequence>
<dbReference type="Pfam" id="PF02493">
    <property type="entry name" value="MORN"/>
    <property type="match status" value="8"/>
</dbReference>
<protein>
    <recommendedName>
        <fullName evidence="4">MORN repeat protein</fullName>
    </recommendedName>
</protein>
<evidence type="ECO:0000256" key="1">
    <source>
        <dbReference type="ARBA" id="ARBA00022737"/>
    </source>
</evidence>
<reference evidence="2" key="1">
    <citation type="submission" date="2021-01" db="EMBL/GenBank/DDBJ databases">
        <authorList>
            <consortium name="Genoscope - CEA"/>
            <person name="William W."/>
        </authorList>
    </citation>
    <scope>NUCLEOTIDE SEQUENCE</scope>
</reference>
<organism evidence="2 3">
    <name type="scientific">Paramecium octaurelia</name>
    <dbReference type="NCBI Taxonomy" id="43137"/>
    <lineage>
        <taxon>Eukaryota</taxon>
        <taxon>Sar</taxon>
        <taxon>Alveolata</taxon>
        <taxon>Ciliophora</taxon>
        <taxon>Intramacronucleata</taxon>
        <taxon>Oligohymenophorea</taxon>
        <taxon>Peniculida</taxon>
        <taxon>Parameciidae</taxon>
        <taxon>Paramecium</taxon>
    </lineage>
</organism>
<dbReference type="PANTHER" id="PTHR23084">
    <property type="entry name" value="PHOSPHATIDYLINOSITOL-4-PHOSPHATE 5-KINASE RELATED"/>
    <property type="match status" value="1"/>
</dbReference>
<comment type="caution">
    <text evidence="2">The sequence shown here is derived from an EMBL/GenBank/DDBJ whole genome shotgun (WGS) entry which is preliminary data.</text>
</comment>
<evidence type="ECO:0008006" key="4">
    <source>
        <dbReference type="Google" id="ProtNLM"/>
    </source>
</evidence>
<dbReference type="PANTHER" id="PTHR23084:SF263">
    <property type="entry name" value="MORN REPEAT-CONTAINING PROTEIN 1"/>
    <property type="match status" value="1"/>
</dbReference>
<dbReference type="OMA" id="NHNTPDH"/>
<dbReference type="OrthoDB" id="284498at2759"/>
<accession>A0A8S1UUG4</accession>
<dbReference type="Proteomes" id="UP000683925">
    <property type="component" value="Unassembled WGS sequence"/>
</dbReference>
<gene>
    <name evidence="2" type="ORF">POCTA_138.1.T0510143</name>
</gene>
<keyword evidence="1" id="KW-0677">Repeat</keyword>
<dbReference type="EMBL" id="CAJJDP010000051">
    <property type="protein sequence ID" value="CAD8168154.1"/>
    <property type="molecule type" value="Genomic_DNA"/>
</dbReference>
<dbReference type="AlphaFoldDB" id="A0A8S1UUG4"/>